<gene>
    <name evidence="1" type="ORF">BF17_18990</name>
</gene>
<protein>
    <submittedName>
        <fullName evidence="1">Uncharacterized protein</fullName>
    </submittedName>
</protein>
<dbReference type="GeneID" id="96665487"/>
<organism evidence="1 2">
    <name type="scientific">Yersinia similis</name>
    <dbReference type="NCBI Taxonomy" id="367190"/>
    <lineage>
        <taxon>Bacteria</taxon>
        <taxon>Pseudomonadati</taxon>
        <taxon>Pseudomonadota</taxon>
        <taxon>Gammaproteobacteria</taxon>
        <taxon>Enterobacterales</taxon>
        <taxon>Yersiniaceae</taxon>
        <taxon>Yersinia</taxon>
    </lineage>
</organism>
<dbReference type="EMBL" id="CP007230">
    <property type="protein sequence ID" value="AHK22026.1"/>
    <property type="molecule type" value="Genomic_DNA"/>
</dbReference>
<dbReference type="Proteomes" id="UP000019439">
    <property type="component" value="Chromosome"/>
</dbReference>
<dbReference type="RefSeq" id="WP_025383766.1">
    <property type="nucleotide sequence ID" value="NZ_CGBP01000011.1"/>
</dbReference>
<accession>A0ABM5Q474</accession>
<name>A0ABM5Q474_9GAMM</name>
<sequence>MKKLFHDYPCLQRQIPSSLNKLSKRALILVPGFMGKDEMEAEKVRRVRALAEKMTPIHTCIYYILASRLLSCSNYQPCYLAICPICGGVAQLNDMRKYMGLFERDKDYIAISIDMNKNISKITKGIDSFPYIINNIQNRIDPLFKSMDFDGVIAGRIVMEHHSFEMASEGDYCVPQIRLLIKDNDSVMKRMESYLMRSGNMYVRDSILNTPLRKYSFENPEEILAYVFDRSWYERPCTVTSEKILMKGEARQLSGGDFADYLVRQRNYISNYVRLHYYKGNTK</sequence>
<proteinExistence type="predicted"/>
<evidence type="ECO:0000313" key="1">
    <source>
        <dbReference type="EMBL" id="AHK22026.1"/>
    </source>
</evidence>
<keyword evidence="2" id="KW-1185">Reference proteome</keyword>
<reference evidence="1 2" key="1">
    <citation type="journal article" date="2014" name="Genome Announc.">
        <title>Genome Sequence of Yersinia similis Y228T, a Member of the Yersinia pseudotuberculosis Complex.</title>
        <authorList>
            <person name="Sprague L.D."/>
            <person name="Neubauer H."/>
        </authorList>
    </citation>
    <scope>NUCLEOTIDE SEQUENCE [LARGE SCALE GENOMIC DNA]</scope>
    <source>
        <strain evidence="1 2">228</strain>
    </source>
</reference>
<evidence type="ECO:0000313" key="2">
    <source>
        <dbReference type="Proteomes" id="UP000019439"/>
    </source>
</evidence>